<evidence type="ECO:0000256" key="1">
    <source>
        <dbReference type="SAM" id="SignalP"/>
    </source>
</evidence>
<protein>
    <submittedName>
        <fullName evidence="2">Uncharacterized protein</fullName>
    </submittedName>
</protein>
<proteinExistence type="predicted"/>
<keyword evidence="1" id="KW-0732">Signal</keyword>
<name>A0AA38U6Z1_9AGAR</name>
<dbReference type="Proteomes" id="UP001163846">
    <property type="component" value="Unassembled WGS sequence"/>
</dbReference>
<keyword evidence="3" id="KW-1185">Reference proteome</keyword>
<evidence type="ECO:0000313" key="2">
    <source>
        <dbReference type="EMBL" id="KAJ3833474.1"/>
    </source>
</evidence>
<gene>
    <name evidence="2" type="ORF">F5878DRAFT_404881</name>
</gene>
<comment type="caution">
    <text evidence="2">The sequence shown here is derived from an EMBL/GenBank/DDBJ whole genome shotgun (WGS) entry which is preliminary data.</text>
</comment>
<reference evidence="2" key="1">
    <citation type="submission" date="2022-08" db="EMBL/GenBank/DDBJ databases">
        <authorList>
            <consortium name="DOE Joint Genome Institute"/>
            <person name="Min B."/>
            <person name="Riley R."/>
            <person name="Sierra-Patev S."/>
            <person name="Naranjo-Ortiz M."/>
            <person name="Looney B."/>
            <person name="Konkel Z."/>
            <person name="Slot J.C."/>
            <person name="Sakamoto Y."/>
            <person name="Steenwyk J.L."/>
            <person name="Rokas A."/>
            <person name="Carro J."/>
            <person name="Camarero S."/>
            <person name="Ferreira P."/>
            <person name="Molpeceres G."/>
            <person name="Ruiz-Duenas F.J."/>
            <person name="Serrano A."/>
            <person name="Henrissat B."/>
            <person name="Drula E."/>
            <person name="Hughes K.W."/>
            <person name="Mata J.L."/>
            <person name="Ishikawa N.K."/>
            <person name="Vargas-Isla R."/>
            <person name="Ushijima S."/>
            <person name="Smith C.A."/>
            <person name="Ahrendt S."/>
            <person name="Andreopoulos W."/>
            <person name="He G."/>
            <person name="Labutti K."/>
            <person name="Lipzen A."/>
            <person name="Ng V."/>
            <person name="Sandor L."/>
            <person name="Barry K."/>
            <person name="Martinez A.T."/>
            <person name="Xiao Y."/>
            <person name="Gibbons J.G."/>
            <person name="Terashima K."/>
            <person name="Hibbett D.S."/>
            <person name="Grigoriev I.V."/>
        </authorList>
    </citation>
    <scope>NUCLEOTIDE SEQUENCE</scope>
    <source>
        <strain evidence="2">TFB9207</strain>
    </source>
</reference>
<feature type="chain" id="PRO_5041361398" evidence="1">
    <location>
        <begin position="23"/>
        <end position="285"/>
    </location>
</feature>
<organism evidence="2 3">
    <name type="scientific">Lentinula raphanica</name>
    <dbReference type="NCBI Taxonomy" id="153919"/>
    <lineage>
        <taxon>Eukaryota</taxon>
        <taxon>Fungi</taxon>
        <taxon>Dikarya</taxon>
        <taxon>Basidiomycota</taxon>
        <taxon>Agaricomycotina</taxon>
        <taxon>Agaricomycetes</taxon>
        <taxon>Agaricomycetidae</taxon>
        <taxon>Agaricales</taxon>
        <taxon>Marasmiineae</taxon>
        <taxon>Omphalotaceae</taxon>
        <taxon>Lentinula</taxon>
    </lineage>
</organism>
<dbReference type="AlphaFoldDB" id="A0AA38U6Z1"/>
<evidence type="ECO:0000313" key="3">
    <source>
        <dbReference type="Proteomes" id="UP001163846"/>
    </source>
</evidence>
<sequence>MILPQLKILTLFAAVAMIPVLALPVPDDSLNSYNPPLALAIDIHSHQASPQVVGKEISMSKRMDPGDERVVSPLTPSTVPEVIPFPSFKDLHPLLFEPKKDSGSNYEVPLLLDERSNVLYRLKKKGEEKEPSLDTKMGLIRASPSYQSRGRRIDGLLTRAMDHAAPGYEHVLPDQAMKVLNAYYILAIAKDQVAARIQDIKAHLAHLKGPSPDYDELFRRIQRDAPRPSDMIKLYLADRDGSYLYSDAYEAVRVPVEENRLVLERWFGKSGVMSDDLAPGPSKGS</sequence>
<feature type="signal peptide" evidence="1">
    <location>
        <begin position="1"/>
        <end position="22"/>
    </location>
</feature>
<accession>A0AA38U6Z1</accession>
<dbReference type="EMBL" id="MU806689">
    <property type="protein sequence ID" value="KAJ3833474.1"/>
    <property type="molecule type" value="Genomic_DNA"/>
</dbReference>